<name>A0A397SH78_9GLOM</name>
<comment type="caution">
    <text evidence="2">The sequence shown here is derived from an EMBL/GenBank/DDBJ whole genome shotgun (WGS) entry which is preliminary data.</text>
</comment>
<reference evidence="2 3" key="1">
    <citation type="submission" date="2018-06" db="EMBL/GenBank/DDBJ databases">
        <title>Comparative genomics reveals the genomic features of Rhizophagus irregularis, R. cerebriforme, R. diaphanum and Gigaspora rosea, and their symbiotic lifestyle signature.</title>
        <authorList>
            <person name="Morin E."/>
            <person name="San Clemente H."/>
            <person name="Chen E.C.H."/>
            <person name="De La Providencia I."/>
            <person name="Hainaut M."/>
            <person name="Kuo A."/>
            <person name="Kohler A."/>
            <person name="Murat C."/>
            <person name="Tang N."/>
            <person name="Roy S."/>
            <person name="Loubradou J."/>
            <person name="Henrissat B."/>
            <person name="Grigoriev I.V."/>
            <person name="Corradi N."/>
            <person name="Roux C."/>
            <person name="Martin F.M."/>
        </authorList>
    </citation>
    <scope>NUCLEOTIDE SEQUENCE [LARGE SCALE GENOMIC DNA]</scope>
    <source>
        <strain evidence="2 3">DAOM 227022</strain>
    </source>
</reference>
<sequence>MGEGSSNDSSFVGLSVFGLILESSPSSLVQTGKEKWFSELFSPEWEGKTVSSLYFQFDIESETYMKLGTTLLQFGHLKLGNGSWILFQNQAFFQFWLENLKYSNKWFFFFCRFNSGNSGLETFNSGNSRLETFNSGNSGLETFNSGNSRLETFAPGFWKLKHKFCNFAPGLGKLKRKFRNVCSWTWETETFSSGNRNGNISFVMFAPRLEKLKHKFYLVCSLKFGFLVIRNKSNSKTELGFYGIDSKNNNYLSDDKINICIIEAFAEVNDEKSKDDKVNNSRTSNNNKRSEEDDYNYDIDNVLGIDNDDNYDENYEQ</sequence>
<keyword evidence="3" id="KW-1185">Reference proteome</keyword>
<dbReference type="EMBL" id="QKYT01000561">
    <property type="protein sequence ID" value="RIA83565.1"/>
    <property type="molecule type" value="Genomic_DNA"/>
</dbReference>
<feature type="region of interest" description="Disordered" evidence="1">
    <location>
        <begin position="273"/>
        <end position="317"/>
    </location>
</feature>
<feature type="compositionally biased region" description="Acidic residues" evidence="1">
    <location>
        <begin position="306"/>
        <end position="317"/>
    </location>
</feature>
<organism evidence="2 3">
    <name type="scientific">Glomus cerebriforme</name>
    <dbReference type="NCBI Taxonomy" id="658196"/>
    <lineage>
        <taxon>Eukaryota</taxon>
        <taxon>Fungi</taxon>
        <taxon>Fungi incertae sedis</taxon>
        <taxon>Mucoromycota</taxon>
        <taxon>Glomeromycotina</taxon>
        <taxon>Glomeromycetes</taxon>
        <taxon>Glomerales</taxon>
        <taxon>Glomeraceae</taxon>
        <taxon>Glomus</taxon>
    </lineage>
</organism>
<accession>A0A397SH78</accession>
<evidence type="ECO:0000256" key="1">
    <source>
        <dbReference type="SAM" id="MobiDB-lite"/>
    </source>
</evidence>
<protein>
    <submittedName>
        <fullName evidence="2">Uncharacterized protein</fullName>
    </submittedName>
</protein>
<proteinExistence type="predicted"/>
<dbReference type="Proteomes" id="UP000265703">
    <property type="component" value="Unassembled WGS sequence"/>
</dbReference>
<evidence type="ECO:0000313" key="2">
    <source>
        <dbReference type="EMBL" id="RIA83565.1"/>
    </source>
</evidence>
<evidence type="ECO:0000313" key="3">
    <source>
        <dbReference type="Proteomes" id="UP000265703"/>
    </source>
</evidence>
<dbReference type="AlphaFoldDB" id="A0A397SH78"/>
<gene>
    <name evidence="2" type="ORF">C1645_833643</name>
</gene>